<dbReference type="PaxDb" id="8355-A0A1L8EZ22"/>
<dbReference type="InterPro" id="IPR000725">
    <property type="entry name" value="Olfact_rcpt"/>
</dbReference>
<evidence type="ECO:0000256" key="5">
    <source>
        <dbReference type="ARBA" id="ARBA00022989"/>
    </source>
</evidence>
<dbReference type="AlphaFoldDB" id="A0A1L8EZ22"/>
<accession>A0A1L8EZ22</accession>
<keyword evidence="8 10" id="KW-0675">Receptor</keyword>
<dbReference type="PRINTS" id="PR00237">
    <property type="entry name" value="GPCRRHODOPSN"/>
</dbReference>
<dbReference type="RefSeq" id="XP_018092433.1">
    <property type="nucleotide sequence ID" value="XM_018236944.1"/>
</dbReference>
<evidence type="ECO:0000256" key="10">
    <source>
        <dbReference type="RuleBase" id="RU000688"/>
    </source>
</evidence>
<evidence type="ECO:0000313" key="13">
    <source>
        <dbReference type="Proteomes" id="UP000186698"/>
    </source>
</evidence>
<evidence type="ECO:0000256" key="9">
    <source>
        <dbReference type="ARBA" id="ARBA00023224"/>
    </source>
</evidence>
<keyword evidence="7 11" id="KW-0472">Membrane</keyword>
<protein>
    <recommendedName>
        <fullName evidence="11">Olfactory receptor</fullName>
    </recommendedName>
</protein>
<evidence type="ECO:0000256" key="8">
    <source>
        <dbReference type="ARBA" id="ARBA00023170"/>
    </source>
</evidence>
<sequence length="311" mass="35768">MDNQTIVTEFTLLGLSHLSKFEHQLFPMFLLTYLLTLNGNMLILVLILTNNHLHTPMYIFLGNLAFVDICYSQVTGPQMLLEFYSKKKVISYGSCLTQAFFFMCFVSCECFLLVVMSYDRYVAVCQPLQYIQIMSWRRCVQLINLIWALGSSYSLVHILFTLRLTFCGPNTIHNFFCDLPQLLTLSCTDTFPNILLLFLLGGLFTSIAFFITLLPYAYIYYTVHRIRTKNTTFKAFSTCTSHLTVVCIFYGTLCFAYLRPHSTYFDADLVVAVVYAVVSPLLNPIIYSLRNGEIKNALRRVKNSIITSYMD</sequence>
<gene>
    <name evidence="14" type="primary">LOC108701936</name>
</gene>
<dbReference type="Pfam" id="PF13853">
    <property type="entry name" value="7tm_4"/>
    <property type="match status" value="1"/>
</dbReference>
<evidence type="ECO:0000256" key="6">
    <source>
        <dbReference type="ARBA" id="ARBA00023040"/>
    </source>
</evidence>
<dbReference type="FunFam" id="1.20.1070.10:FF:000015">
    <property type="entry name" value="Olfactory receptor"/>
    <property type="match status" value="1"/>
</dbReference>
<organism evidence="13 14">
    <name type="scientific">Xenopus laevis</name>
    <name type="common">African clawed frog</name>
    <dbReference type="NCBI Taxonomy" id="8355"/>
    <lineage>
        <taxon>Eukaryota</taxon>
        <taxon>Metazoa</taxon>
        <taxon>Chordata</taxon>
        <taxon>Craniata</taxon>
        <taxon>Vertebrata</taxon>
        <taxon>Euteleostomi</taxon>
        <taxon>Amphibia</taxon>
        <taxon>Batrachia</taxon>
        <taxon>Anura</taxon>
        <taxon>Pipoidea</taxon>
        <taxon>Pipidae</taxon>
        <taxon>Xenopodinae</taxon>
        <taxon>Xenopus</taxon>
        <taxon>Xenopus</taxon>
    </lineage>
</organism>
<keyword evidence="9 10" id="KW-0807">Transducer</keyword>
<dbReference type="InterPro" id="IPR017452">
    <property type="entry name" value="GPCR_Rhodpsn_7TM"/>
</dbReference>
<dbReference type="Gene3D" id="1.20.1070.10">
    <property type="entry name" value="Rhodopsin 7-helix transmembrane proteins"/>
    <property type="match status" value="1"/>
</dbReference>
<feature type="transmembrane region" description="Helical" evidence="11">
    <location>
        <begin position="139"/>
        <end position="160"/>
    </location>
</feature>
<keyword evidence="11" id="KW-0716">Sensory transduction</keyword>
<evidence type="ECO:0000256" key="4">
    <source>
        <dbReference type="ARBA" id="ARBA00022725"/>
    </source>
</evidence>
<evidence type="ECO:0000256" key="7">
    <source>
        <dbReference type="ARBA" id="ARBA00023136"/>
    </source>
</evidence>
<dbReference type="PROSITE" id="PS00237">
    <property type="entry name" value="G_PROTEIN_RECEP_F1_1"/>
    <property type="match status" value="1"/>
</dbReference>
<dbReference type="PROSITE" id="PS50262">
    <property type="entry name" value="G_PROTEIN_RECEP_F1_2"/>
    <property type="match status" value="1"/>
</dbReference>
<proteinExistence type="inferred from homology"/>
<name>A0A1L8EZ22_XENLA</name>
<dbReference type="PANTHER" id="PTHR26452">
    <property type="entry name" value="OLFACTORY RECEPTOR"/>
    <property type="match status" value="1"/>
</dbReference>
<dbReference type="GO" id="GO:0004984">
    <property type="term" value="F:olfactory receptor activity"/>
    <property type="evidence" value="ECO:0000318"/>
    <property type="project" value="GO_Central"/>
</dbReference>
<feature type="domain" description="G-protein coupled receptors family 1 profile" evidence="12">
    <location>
        <begin position="39"/>
        <end position="287"/>
    </location>
</feature>
<evidence type="ECO:0000256" key="1">
    <source>
        <dbReference type="ARBA" id="ARBA00004651"/>
    </source>
</evidence>
<dbReference type="PRINTS" id="PR00245">
    <property type="entry name" value="OLFACTORYR"/>
</dbReference>
<keyword evidence="4 11" id="KW-0552">Olfaction</keyword>
<evidence type="ECO:0000256" key="2">
    <source>
        <dbReference type="ARBA" id="ARBA00022475"/>
    </source>
</evidence>
<feature type="transmembrane region" description="Helical" evidence="11">
    <location>
        <begin position="96"/>
        <end position="118"/>
    </location>
</feature>
<comment type="subcellular location">
    <subcellularLocation>
        <location evidence="1 11">Cell membrane</location>
        <topology evidence="1 11">Multi-pass membrane protein</topology>
    </subcellularLocation>
</comment>
<dbReference type="InterPro" id="IPR050516">
    <property type="entry name" value="Olfactory_GPCR"/>
</dbReference>
<feature type="transmembrane region" description="Helical" evidence="11">
    <location>
        <begin position="270"/>
        <end position="289"/>
    </location>
</feature>
<comment type="similarity">
    <text evidence="10">Belongs to the G-protein coupled receptor 1 family.</text>
</comment>
<feature type="transmembrane region" description="Helical" evidence="11">
    <location>
        <begin position="57"/>
        <end position="76"/>
    </location>
</feature>
<evidence type="ECO:0000256" key="3">
    <source>
        <dbReference type="ARBA" id="ARBA00022692"/>
    </source>
</evidence>
<dbReference type="OrthoDB" id="6147321at2759"/>
<keyword evidence="3 10" id="KW-0812">Transmembrane</keyword>
<dbReference type="GO" id="GO:0004930">
    <property type="term" value="F:G protein-coupled receptor activity"/>
    <property type="evidence" value="ECO:0007669"/>
    <property type="project" value="UniProtKB-KW"/>
</dbReference>
<dbReference type="InterPro" id="IPR000276">
    <property type="entry name" value="GPCR_Rhodpsn"/>
</dbReference>
<dbReference type="GO" id="GO:0005549">
    <property type="term" value="F:odorant binding"/>
    <property type="evidence" value="ECO:0000318"/>
    <property type="project" value="GO_Central"/>
</dbReference>
<evidence type="ECO:0000313" key="14">
    <source>
        <dbReference type="RefSeq" id="XP_018092433.1"/>
    </source>
</evidence>
<dbReference type="GO" id="GO:0005886">
    <property type="term" value="C:plasma membrane"/>
    <property type="evidence" value="ECO:0007669"/>
    <property type="project" value="UniProtKB-SubCell"/>
</dbReference>
<keyword evidence="5 11" id="KW-1133">Transmembrane helix</keyword>
<dbReference type="SUPFAM" id="SSF81321">
    <property type="entry name" value="Family A G protein-coupled receptor-like"/>
    <property type="match status" value="1"/>
</dbReference>
<dbReference type="KEGG" id="xla:108701936"/>
<keyword evidence="2 11" id="KW-1003">Cell membrane</keyword>
<evidence type="ECO:0000256" key="11">
    <source>
        <dbReference type="RuleBase" id="RU363047"/>
    </source>
</evidence>
<dbReference type="OMA" id="CFVSCEC"/>
<feature type="transmembrane region" description="Helical" evidence="11">
    <location>
        <begin position="233"/>
        <end position="258"/>
    </location>
</feature>
<dbReference type="GeneID" id="108701936"/>
<feature type="transmembrane region" description="Helical" evidence="11">
    <location>
        <begin position="194"/>
        <end position="221"/>
    </location>
</feature>
<reference evidence="14" key="1">
    <citation type="submission" date="2025-08" db="UniProtKB">
        <authorList>
            <consortium name="RefSeq"/>
        </authorList>
    </citation>
    <scope>IDENTIFICATION</scope>
    <source>
        <strain evidence="14">J_2021</strain>
        <tissue evidence="14">Erythrocytes</tissue>
    </source>
</reference>
<dbReference type="Proteomes" id="UP000186698">
    <property type="component" value="Chromosome 9_10L"/>
</dbReference>
<feature type="transmembrane region" description="Helical" evidence="11">
    <location>
        <begin position="25"/>
        <end position="48"/>
    </location>
</feature>
<keyword evidence="13" id="KW-1185">Reference proteome</keyword>
<evidence type="ECO:0000259" key="12">
    <source>
        <dbReference type="PROSITE" id="PS50262"/>
    </source>
</evidence>
<keyword evidence="6 10" id="KW-0297">G-protein coupled receptor</keyword>